<evidence type="ECO:0000313" key="8">
    <source>
        <dbReference type="Proteomes" id="UP000070501"/>
    </source>
</evidence>
<dbReference type="InterPro" id="IPR007342">
    <property type="entry name" value="PsuG"/>
</dbReference>
<dbReference type="Gene3D" id="3.40.1790.10">
    <property type="entry name" value="Indigoidine synthase domain"/>
    <property type="match status" value="1"/>
</dbReference>
<dbReference type="PANTHER" id="PTHR42909:SF1">
    <property type="entry name" value="CARBOHYDRATE KINASE PFKB DOMAIN-CONTAINING PROTEIN"/>
    <property type="match status" value="1"/>
</dbReference>
<keyword evidence="4" id="KW-0456">Lyase</keyword>
<dbReference type="Pfam" id="PF00294">
    <property type="entry name" value="PfkB"/>
    <property type="match status" value="2"/>
</dbReference>
<evidence type="ECO:0000256" key="3">
    <source>
        <dbReference type="ARBA" id="ARBA00023211"/>
    </source>
</evidence>
<keyword evidence="1" id="KW-0479">Metal-binding</keyword>
<dbReference type="GO" id="GO:0005737">
    <property type="term" value="C:cytoplasm"/>
    <property type="evidence" value="ECO:0007669"/>
    <property type="project" value="TreeGrafter"/>
</dbReference>
<organism evidence="7 8">
    <name type="scientific">Microdochium bolleyi</name>
    <dbReference type="NCBI Taxonomy" id="196109"/>
    <lineage>
        <taxon>Eukaryota</taxon>
        <taxon>Fungi</taxon>
        <taxon>Dikarya</taxon>
        <taxon>Ascomycota</taxon>
        <taxon>Pezizomycotina</taxon>
        <taxon>Sordariomycetes</taxon>
        <taxon>Xylariomycetidae</taxon>
        <taxon>Xylariales</taxon>
        <taxon>Microdochiaceae</taxon>
        <taxon>Microdochium</taxon>
    </lineage>
</organism>
<dbReference type="InterPro" id="IPR029056">
    <property type="entry name" value="Ribokinase-like"/>
</dbReference>
<evidence type="ECO:0000313" key="7">
    <source>
        <dbReference type="EMBL" id="KXJ95802.1"/>
    </source>
</evidence>
<gene>
    <name evidence="7" type="ORF">Micbo1qcDRAFT_131358</name>
</gene>
<dbReference type="STRING" id="196109.A0A136JF81"/>
<dbReference type="SUPFAM" id="SSF53613">
    <property type="entry name" value="Ribokinase-like"/>
    <property type="match status" value="1"/>
</dbReference>
<feature type="domain" description="Carbohydrate kinase PfkB" evidence="6">
    <location>
        <begin position="392"/>
        <end position="605"/>
    </location>
</feature>
<sequence length="786" mass="83867">MFTRIIASRSASMPLAHRAAATRLPAQWQGRRAFSTPKSLVWQGGLKDLLRVSEEVADAVATNKPVVALESTIYTHGAVEDLGLEEIVRANGGVPAVVGVLDGVPSVGLLPHEIDRMCQGSPKKVSRRDVAFIVGKGLMGEKMNGGTTISGTMLLARLAGIRVFGTGGLGGVHRGGHNSLDISADLTELGRTRVAVVCSGSKGFLDIPRTLEYLETQGVLVSTFSDSGAPKIDFPAFWARESGIPSPSVVYNEREAAAMILAQERLQIETGLLFASPIPHEFEIPRQEMDSIIDQAVRESQEQGAHGNENTPFILKRIKELTGGRSVPANKALVQSNVDRAAKIAAAVSQIVAGDIPVSHIKPVTPQRSSIAVQPGKASTSEKADIIVAGSVAVDLSCDYASGSSDGSVAPNLHTSNPAQISQSIGGVGRNVALAAHRANSSSKVKLCSLIGDDLAGSTVLTSLETCGMDTSLVRRLDIKQYPGSRTAQYVAVNDANKNLVMAMADMGIFTAQSFPAHWHEIMSTAAPKWLVVDANWSDVDIRSWITAAKDNNKARVAFEPVSLEKSTRLFSATKNLSPLGVFPDASVHLASPNQYELKAMHDAAQAADYFEPQPWWNVLDAFGLRGARDQFVRLTSVEITDAGIPQQMVRLLPYIPTIITKMGSKGALLASILPRDDPRLFDAAHEPYILSRSTSSPDHHTQVGGLYMRSFPTVEQVADVVSVNGVGDTFLGVLVAGLAQGGKMEDLVDVAQRGAVMTLRSAESVSPRLGELEKELAYLSSLAKR</sequence>
<keyword evidence="5" id="KW-0326">Glycosidase</keyword>
<dbReference type="EMBL" id="KQ964246">
    <property type="protein sequence ID" value="KXJ95802.1"/>
    <property type="molecule type" value="Genomic_DNA"/>
</dbReference>
<keyword evidence="8" id="KW-1185">Reference proteome</keyword>
<dbReference type="GO" id="GO:0016798">
    <property type="term" value="F:hydrolase activity, acting on glycosyl bonds"/>
    <property type="evidence" value="ECO:0007669"/>
    <property type="project" value="UniProtKB-KW"/>
</dbReference>
<feature type="domain" description="Carbohydrate kinase PfkB" evidence="6">
    <location>
        <begin position="717"/>
        <end position="764"/>
    </location>
</feature>
<accession>A0A136JF81</accession>
<dbReference type="SUPFAM" id="SSF110581">
    <property type="entry name" value="Indigoidine synthase A-like"/>
    <property type="match status" value="1"/>
</dbReference>
<evidence type="ECO:0000256" key="2">
    <source>
        <dbReference type="ARBA" id="ARBA00022801"/>
    </source>
</evidence>
<evidence type="ECO:0000256" key="5">
    <source>
        <dbReference type="ARBA" id="ARBA00023295"/>
    </source>
</evidence>
<reference evidence="8" key="1">
    <citation type="submission" date="2016-02" db="EMBL/GenBank/DDBJ databases">
        <title>Draft genome sequence of Microdochium bolleyi, a fungal endophyte of beachgrass.</title>
        <authorList>
            <consortium name="DOE Joint Genome Institute"/>
            <person name="David A.S."/>
            <person name="May G."/>
            <person name="Haridas S."/>
            <person name="Lim J."/>
            <person name="Wang M."/>
            <person name="Labutti K."/>
            <person name="Lipzen A."/>
            <person name="Barry K."/>
            <person name="Grigoriev I.V."/>
        </authorList>
    </citation>
    <scope>NUCLEOTIDE SEQUENCE [LARGE SCALE GENOMIC DNA]</scope>
    <source>
        <strain evidence="8">J235TASD1</strain>
    </source>
</reference>
<dbReference type="GO" id="GO:0004730">
    <property type="term" value="F:pseudouridylate synthase activity"/>
    <property type="evidence" value="ECO:0007669"/>
    <property type="project" value="InterPro"/>
</dbReference>
<dbReference type="InterPro" id="IPR011611">
    <property type="entry name" value="PfkB_dom"/>
</dbReference>
<evidence type="ECO:0000256" key="4">
    <source>
        <dbReference type="ARBA" id="ARBA00023239"/>
    </source>
</evidence>
<dbReference type="CDD" id="cd01941">
    <property type="entry name" value="YeiC_kinase_like"/>
    <property type="match status" value="1"/>
</dbReference>
<dbReference type="AlphaFoldDB" id="A0A136JF81"/>
<dbReference type="PANTHER" id="PTHR42909">
    <property type="entry name" value="ZGC:136858"/>
    <property type="match status" value="1"/>
</dbReference>
<evidence type="ECO:0000259" key="6">
    <source>
        <dbReference type="Pfam" id="PF00294"/>
    </source>
</evidence>
<protein>
    <submittedName>
        <fullName evidence="7">Indigoidine synthase A like protein-domain-containing protein</fullName>
    </submittedName>
</protein>
<proteinExistence type="predicted"/>
<name>A0A136JF81_9PEZI</name>
<dbReference type="InterPro" id="IPR022830">
    <property type="entry name" value="Indigdn_synthA-like"/>
</dbReference>
<dbReference type="Proteomes" id="UP000070501">
    <property type="component" value="Unassembled WGS sequence"/>
</dbReference>
<dbReference type="InParanoid" id="A0A136JF81"/>
<dbReference type="Gene3D" id="3.40.1190.20">
    <property type="match status" value="1"/>
</dbReference>
<dbReference type="Pfam" id="PF04227">
    <property type="entry name" value="Indigoidine_A"/>
    <property type="match status" value="1"/>
</dbReference>
<dbReference type="GO" id="GO:0046872">
    <property type="term" value="F:metal ion binding"/>
    <property type="evidence" value="ECO:0007669"/>
    <property type="project" value="UniProtKB-KW"/>
</dbReference>
<dbReference type="OrthoDB" id="198885at2759"/>
<keyword evidence="2" id="KW-0378">Hydrolase</keyword>
<keyword evidence="3" id="KW-0464">Manganese</keyword>
<evidence type="ECO:0000256" key="1">
    <source>
        <dbReference type="ARBA" id="ARBA00022723"/>
    </source>
</evidence>